<protein>
    <recommendedName>
        <fullName evidence="2">protein-tyrosine-phosphatase</fullName>
        <ecNumber evidence="2">3.1.3.48</ecNumber>
    </recommendedName>
</protein>
<dbReference type="SMART" id="SM00195">
    <property type="entry name" value="DSPc"/>
    <property type="match status" value="1"/>
</dbReference>
<evidence type="ECO:0000259" key="7">
    <source>
        <dbReference type="PROSITE" id="PS50056"/>
    </source>
</evidence>
<gene>
    <name evidence="8" type="ORF">PHATRDRAFT_46490</name>
</gene>
<dbReference type="PANTHER" id="PTHR10159">
    <property type="entry name" value="DUAL SPECIFICITY PROTEIN PHOSPHATASE"/>
    <property type="match status" value="1"/>
</dbReference>
<dbReference type="EMBL" id="CM000613">
    <property type="protein sequence ID" value="EEC47494.1"/>
    <property type="molecule type" value="Genomic_DNA"/>
</dbReference>
<dbReference type="PANTHER" id="PTHR10159:SF521">
    <property type="entry name" value="LEUCINE RICH REPEAT AND PHOSPHATASE DOMAIN CONTAINING PROTEIN"/>
    <property type="match status" value="1"/>
</dbReference>
<dbReference type="PROSITE" id="PS00383">
    <property type="entry name" value="TYR_PHOSPHATASE_1"/>
    <property type="match status" value="1"/>
</dbReference>
<evidence type="ECO:0000259" key="6">
    <source>
        <dbReference type="PROSITE" id="PS50054"/>
    </source>
</evidence>
<dbReference type="Gene3D" id="3.90.190.10">
    <property type="entry name" value="Protein tyrosine phosphatase superfamily"/>
    <property type="match status" value="1"/>
</dbReference>
<dbReference type="PROSITE" id="PS50056">
    <property type="entry name" value="TYR_PHOSPHATASE_2"/>
    <property type="match status" value="1"/>
</dbReference>
<dbReference type="RefSeq" id="XP_002180842.1">
    <property type="nucleotide sequence ID" value="XM_002180806.1"/>
</dbReference>
<dbReference type="KEGG" id="pti:PHATRDRAFT_46490"/>
<dbReference type="GO" id="GO:0005737">
    <property type="term" value="C:cytoplasm"/>
    <property type="evidence" value="ECO:0007669"/>
    <property type="project" value="TreeGrafter"/>
</dbReference>
<feature type="compositionally biased region" description="Basic and acidic residues" evidence="5">
    <location>
        <begin position="208"/>
        <end position="229"/>
    </location>
</feature>
<keyword evidence="4" id="KW-0904">Protein phosphatase</keyword>
<dbReference type="GO" id="GO:0004725">
    <property type="term" value="F:protein tyrosine phosphatase activity"/>
    <property type="evidence" value="ECO:0007669"/>
    <property type="project" value="UniProtKB-EC"/>
</dbReference>
<dbReference type="InterPro" id="IPR029021">
    <property type="entry name" value="Prot-tyrosine_phosphatase-like"/>
</dbReference>
<dbReference type="PaxDb" id="2850-Phatr46490"/>
<evidence type="ECO:0000256" key="5">
    <source>
        <dbReference type="SAM" id="MobiDB-lite"/>
    </source>
</evidence>
<dbReference type="SUPFAM" id="SSF52799">
    <property type="entry name" value="(Phosphotyrosine protein) phosphatases II"/>
    <property type="match status" value="1"/>
</dbReference>
<name>B7G1E7_PHATC</name>
<keyword evidence="3" id="KW-0378">Hydrolase</keyword>
<dbReference type="PROSITE" id="PS50054">
    <property type="entry name" value="TYR_PHOSPHATASE_DUAL"/>
    <property type="match status" value="1"/>
</dbReference>
<feature type="domain" description="Tyrosine-protein phosphatase" evidence="6">
    <location>
        <begin position="7"/>
        <end position="162"/>
    </location>
</feature>
<organism evidence="8 9">
    <name type="scientific">Phaeodactylum tricornutum (strain CCAP 1055/1)</name>
    <dbReference type="NCBI Taxonomy" id="556484"/>
    <lineage>
        <taxon>Eukaryota</taxon>
        <taxon>Sar</taxon>
        <taxon>Stramenopiles</taxon>
        <taxon>Ochrophyta</taxon>
        <taxon>Bacillariophyta</taxon>
        <taxon>Bacillariophyceae</taxon>
        <taxon>Bacillariophycidae</taxon>
        <taxon>Naviculales</taxon>
        <taxon>Phaeodactylaceae</taxon>
        <taxon>Phaeodactylum</taxon>
    </lineage>
</organism>
<reference evidence="9" key="2">
    <citation type="submission" date="2008-08" db="EMBL/GenBank/DDBJ databases">
        <authorList>
            <consortium name="Diatom Consortium"/>
            <person name="Grigoriev I."/>
            <person name="Grimwood J."/>
            <person name="Kuo A."/>
            <person name="Otillar R.P."/>
            <person name="Salamov A."/>
            <person name="Detter J.C."/>
            <person name="Lindquist E."/>
            <person name="Shapiro H."/>
            <person name="Lucas S."/>
            <person name="Glavina del Rio T."/>
            <person name="Pitluck S."/>
            <person name="Rokhsar D."/>
            <person name="Bowler C."/>
        </authorList>
    </citation>
    <scope>GENOME REANNOTATION</scope>
    <source>
        <strain evidence="9">CCAP 1055/1</strain>
    </source>
</reference>
<accession>B7G1E7</accession>
<feature type="domain" description="Tyrosine specific protein phosphatases" evidence="7">
    <location>
        <begin position="80"/>
        <end position="141"/>
    </location>
</feature>
<dbReference type="HOGENOM" id="CLU_066781_0_0_1"/>
<comment type="similarity">
    <text evidence="1">Belongs to the protein-tyrosine phosphatase family. Non-receptor class dual specificity subfamily.</text>
</comment>
<evidence type="ECO:0000256" key="3">
    <source>
        <dbReference type="ARBA" id="ARBA00022801"/>
    </source>
</evidence>
<reference evidence="8 9" key="1">
    <citation type="journal article" date="2008" name="Nature">
        <title>The Phaeodactylum genome reveals the evolutionary history of diatom genomes.</title>
        <authorList>
            <person name="Bowler C."/>
            <person name="Allen A.E."/>
            <person name="Badger J.H."/>
            <person name="Grimwood J."/>
            <person name="Jabbari K."/>
            <person name="Kuo A."/>
            <person name="Maheswari U."/>
            <person name="Martens C."/>
            <person name="Maumus F."/>
            <person name="Otillar R.P."/>
            <person name="Rayko E."/>
            <person name="Salamov A."/>
            <person name="Vandepoele K."/>
            <person name="Beszteri B."/>
            <person name="Gruber A."/>
            <person name="Heijde M."/>
            <person name="Katinka M."/>
            <person name="Mock T."/>
            <person name="Valentin K."/>
            <person name="Verret F."/>
            <person name="Berges J.A."/>
            <person name="Brownlee C."/>
            <person name="Cadoret J.P."/>
            <person name="Chiovitti A."/>
            <person name="Choi C.J."/>
            <person name="Coesel S."/>
            <person name="De Martino A."/>
            <person name="Detter J.C."/>
            <person name="Durkin C."/>
            <person name="Falciatore A."/>
            <person name="Fournet J."/>
            <person name="Haruta M."/>
            <person name="Huysman M.J."/>
            <person name="Jenkins B.D."/>
            <person name="Jiroutova K."/>
            <person name="Jorgensen R.E."/>
            <person name="Joubert Y."/>
            <person name="Kaplan A."/>
            <person name="Kroger N."/>
            <person name="Kroth P.G."/>
            <person name="La Roche J."/>
            <person name="Lindquist E."/>
            <person name="Lommer M."/>
            <person name="Martin-Jezequel V."/>
            <person name="Lopez P.J."/>
            <person name="Lucas S."/>
            <person name="Mangogna M."/>
            <person name="McGinnis K."/>
            <person name="Medlin L.K."/>
            <person name="Montsant A."/>
            <person name="Oudot-Le Secq M.P."/>
            <person name="Napoli C."/>
            <person name="Obornik M."/>
            <person name="Parker M.S."/>
            <person name="Petit J.L."/>
            <person name="Porcel B.M."/>
            <person name="Poulsen N."/>
            <person name="Robison M."/>
            <person name="Rychlewski L."/>
            <person name="Rynearson T.A."/>
            <person name="Schmutz J."/>
            <person name="Shapiro H."/>
            <person name="Siaut M."/>
            <person name="Stanley M."/>
            <person name="Sussman M.R."/>
            <person name="Taylor A.R."/>
            <person name="Vardi A."/>
            <person name="von Dassow P."/>
            <person name="Vyverman W."/>
            <person name="Willis A."/>
            <person name="Wyrwicz L.S."/>
            <person name="Rokhsar D.S."/>
            <person name="Weissenbach J."/>
            <person name="Armbrust E.V."/>
            <person name="Green B.R."/>
            <person name="Van de Peer Y."/>
            <person name="Grigoriev I.V."/>
        </authorList>
    </citation>
    <scope>NUCLEOTIDE SEQUENCE [LARGE SCALE GENOMIC DNA]</scope>
    <source>
        <strain evidence="8 9">CCAP 1055/1</strain>
    </source>
</reference>
<dbReference type="InParanoid" id="B7G1E7"/>
<dbReference type="OrthoDB" id="10252009at2759"/>
<feature type="region of interest" description="Disordered" evidence="5">
    <location>
        <begin position="208"/>
        <end position="268"/>
    </location>
</feature>
<dbReference type="eggNOG" id="KOG1716">
    <property type="taxonomic scope" value="Eukaryota"/>
</dbReference>
<dbReference type="FunCoup" id="B7G1E7">
    <property type="interactions" value="10"/>
</dbReference>
<dbReference type="GO" id="GO:0043409">
    <property type="term" value="P:negative regulation of MAPK cascade"/>
    <property type="evidence" value="ECO:0007669"/>
    <property type="project" value="TreeGrafter"/>
</dbReference>
<dbReference type="EC" id="3.1.3.48" evidence="2"/>
<dbReference type="Proteomes" id="UP000000759">
    <property type="component" value="Chromosome 10"/>
</dbReference>
<dbReference type="GeneID" id="7201825"/>
<evidence type="ECO:0000313" key="8">
    <source>
        <dbReference type="EMBL" id="EEC47494.1"/>
    </source>
</evidence>
<feature type="region of interest" description="Disordered" evidence="5">
    <location>
        <begin position="166"/>
        <end position="192"/>
    </location>
</feature>
<dbReference type="InterPro" id="IPR016130">
    <property type="entry name" value="Tyr_Pase_AS"/>
</dbReference>
<dbReference type="InterPro" id="IPR020422">
    <property type="entry name" value="TYR_PHOSPHATASE_DUAL_dom"/>
</dbReference>
<evidence type="ECO:0000256" key="4">
    <source>
        <dbReference type="ARBA" id="ARBA00022912"/>
    </source>
</evidence>
<dbReference type="InterPro" id="IPR000340">
    <property type="entry name" value="Dual-sp_phosphatase_cat-dom"/>
</dbReference>
<keyword evidence="9" id="KW-1185">Reference proteome</keyword>
<proteinExistence type="inferred from homology"/>
<dbReference type="Pfam" id="PF00782">
    <property type="entry name" value="DSPc"/>
    <property type="match status" value="1"/>
</dbReference>
<evidence type="ECO:0000256" key="1">
    <source>
        <dbReference type="ARBA" id="ARBA00008601"/>
    </source>
</evidence>
<dbReference type="InterPro" id="IPR000387">
    <property type="entry name" value="Tyr_Pase_dom"/>
</dbReference>
<sequence>MSLIHQAPVVVQGRRPGLYLGGKADAKDRDKLERYNVTHILNMTTSKEVNIKAGVPNFFESSGRFVYKRIAVLDAPTSVSDLAERSDEIVGFIAKGLHHGSVLVHCQRGVSRSTTAVLLYLMRRLGMPLSQALTLVQRRRPQAAPIPAFVTFLEEYEVGLRETGVVSSTSSGAKRPAGAAQPSGPTAKRPLVGPVFRCSRDDVVHEAEMDQRSMDPETGSSHKAEKLDGTGEEITGKMVGPIGRPASANDALKEYVPRRIGPTMPPEL</sequence>
<evidence type="ECO:0000256" key="2">
    <source>
        <dbReference type="ARBA" id="ARBA00013064"/>
    </source>
</evidence>
<dbReference type="STRING" id="556484.B7G1E7"/>
<evidence type="ECO:0000313" key="9">
    <source>
        <dbReference type="Proteomes" id="UP000000759"/>
    </source>
</evidence>
<dbReference type="CDD" id="cd14498">
    <property type="entry name" value="DSP"/>
    <property type="match status" value="1"/>
</dbReference>
<dbReference type="AlphaFoldDB" id="B7G1E7"/>